<dbReference type="SUPFAM" id="SSF140453">
    <property type="entry name" value="EsxAB dimer-like"/>
    <property type="match status" value="1"/>
</dbReference>
<evidence type="ECO:0000256" key="1">
    <source>
        <dbReference type="SAM" id="MobiDB-lite"/>
    </source>
</evidence>
<reference evidence="2 3" key="1">
    <citation type="journal article" date="2019" name="Int. J. Syst. Evol. Microbiol.">
        <title>The Global Catalogue of Microorganisms (GCM) 10K type strain sequencing project: providing services to taxonomists for standard genome sequencing and annotation.</title>
        <authorList>
            <consortium name="The Broad Institute Genomics Platform"/>
            <consortium name="The Broad Institute Genome Sequencing Center for Infectious Disease"/>
            <person name="Wu L."/>
            <person name="Ma J."/>
        </authorList>
    </citation>
    <scope>NUCLEOTIDE SEQUENCE [LARGE SCALE GENOMIC DNA]</scope>
    <source>
        <strain evidence="2 3">JCM 16002</strain>
    </source>
</reference>
<evidence type="ECO:0000313" key="2">
    <source>
        <dbReference type="EMBL" id="GAA1698731.1"/>
    </source>
</evidence>
<comment type="caution">
    <text evidence="2">The sequence shown here is derived from an EMBL/GenBank/DDBJ whole genome shotgun (WGS) entry which is preliminary data.</text>
</comment>
<accession>A0ABN2I545</accession>
<proteinExistence type="predicted"/>
<feature type="compositionally biased region" description="Gly residues" evidence="1">
    <location>
        <begin position="511"/>
        <end position="528"/>
    </location>
</feature>
<dbReference type="Gene3D" id="1.10.287.1060">
    <property type="entry name" value="ESAT-6-like"/>
    <property type="match status" value="1"/>
</dbReference>
<dbReference type="InterPro" id="IPR036689">
    <property type="entry name" value="ESAT-6-like_sf"/>
</dbReference>
<feature type="compositionally biased region" description="Low complexity" evidence="1">
    <location>
        <begin position="529"/>
        <end position="551"/>
    </location>
</feature>
<feature type="region of interest" description="Disordered" evidence="1">
    <location>
        <begin position="511"/>
        <end position="551"/>
    </location>
</feature>
<feature type="region of interest" description="Disordered" evidence="1">
    <location>
        <begin position="595"/>
        <end position="630"/>
    </location>
</feature>
<protein>
    <submittedName>
        <fullName evidence="2">Uncharacterized protein</fullName>
    </submittedName>
</protein>
<sequence length="630" mass="60817">MTVHLEPGVAELCVSRCGDFINEVTQDLTGGMIAGQGSSLGAFDTARQIGTVYSLFVGEDLRTLLNGYVDQAKAMAMLFAAAGGLIEAQDEAVAAALGKAAQEPAGLQSLGLLGSLGSTTAILDSADGTSTLHGYDRVGPEEVSGAPLAKMVSGAQALDPAQFQQVRDRVSTVATSLHTAAANLRSGLGNALGSQWQGEFATQASTSVGSFTESVDRLATVLEVVATKASTAEDGFSTTKSRIGEESATLQAAQVNTPGFGYLHGPPTLESAAAMAAAQEAAEEQARAIVNTVYSPAVMDANLADLDIPSPYRVISTSALGGASGLDLVSAWNVDGVVRPAGPAAPGHAALAAAGGGGNPAGVPAVGAGAGTGTTTSLPAATDAPTEQALLTSRNGAVDGGGAVAAATGQTAAGGANAGGTHAAGVNASTHPAATPFAPITGANGQPIGAGGGAARARGIRNGSQRDRGFGTAAGMLGGGAGGAGAGAGAARMGGAGTLAGFGSPGGFGTGGPTAGVPGGGMSAGSGPAGAPAGAFSSSHGGSQASRAGMMPMGMMGAAGAGQNEGRRGHTPAGYLTNATNTSEIIGEPVKVAPAVLGRTPPPDDAAAEQEQQQETAYVGRVVGRPIVGS</sequence>
<dbReference type="Proteomes" id="UP001500383">
    <property type="component" value="Unassembled WGS sequence"/>
</dbReference>
<dbReference type="EMBL" id="BAAAQG010000003">
    <property type="protein sequence ID" value="GAA1698731.1"/>
    <property type="molecule type" value="Genomic_DNA"/>
</dbReference>
<gene>
    <name evidence="2" type="ORF">GCM10009831_03610</name>
</gene>
<organism evidence="2 3">
    <name type="scientific">Dietzia cercidiphylli</name>
    <dbReference type="NCBI Taxonomy" id="498199"/>
    <lineage>
        <taxon>Bacteria</taxon>
        <taxon>Bacillati</taxon>
        <taxon>Actinomycetota</taxon>
        <taxon>Actinomycetes</taxon>
        <taxon>Mycobacteriales</taxon>
        <taxon>Dietziaceae</taxon>
        <taxon>Dietzia</taxon>
    </lineage>
</organism>
<keyword evidence="3" id="KW-1185">Reference proteome</keyword>
<name>A0ABN2I545_9ACTN</name>
<evidence type="ECO:0000313" key="3">
    <source>
        <dbReference type="Proteomes" id="UP001500383"/>
    </source>
</evidence>